<feature type="region of interest" description="Disordered" evidence="1">
    <location>
        <begin position="135"/>
        <end position="155"/>
    </location>
</feature>
<proteinExistence type="predicted"/>
<name>A0A183DXT8_9BILA</name>
<evidence type="ECO:0000256" key="1">
    <source>
        <dbReference type="SAM" id="MobiDB-lite"/>
    </source>
</evidence>
<dbReference type="WBParaSite" id="GPUH_0001354401-mRNA-1">
    <property type="protein sequence ID" value="GPUH_0001354401-mRNA-1"/>
    <property type="gene ID" value="GPUH_0001354401"/>
</dbReference>
<organism evidence="2">
    <name type="scientific">Gongylonema pulchrum</name>
    <dbReference type="NCBI Taxonomy" id="637853"/>
    <lineage>
        <taxon>Eukaryota</taxon>
        <taxon>Metazoa</taxon>
        <taxon>Ecdysozoa</taxon>
        <taxon>Nematoda</taxon>
        <taxon>Chromadorea</taxon>
        <taxon>Rhabditida</taxon>
        <taxon>Spirurina</taxon>
        <taxon>Spiruromorpha</taxon>
        <taxon>Spiruroidea</taxon>
        <taxon>Gongylonematidae</taxon>
        <taxon>Gongylonema</taxon>
    </lineage>
</organism>
<sequence>LSITLDTPPQMFEPSTYLNTHTPTPITSFLTANYRARASSKVFKRRSRKSKTSTEMEGGGRPRKLSLKIREDLEESFNRVMDQERELRDKARSVADFNKWEGLQAGPAYETDLFKKLLIACCDGCQRRAKILEEESREVAEEEEPDESDDENAFECGEQDKEDIHETLANMFFTKVALPEMEYVEDFADFLISAELHSLPVLKRACEGYLCSELYSKKDLIASLLLDLLFLSIVFDLPLMKSMTLSELSSRPEELAQPDALLELDEYKNLDRRMMKMSGRSLVELIEEVQRFREQRLRTQSLEIN</sequence>
<dbReference type="AlphaFoldDB" id="A0A183DXT8"/>
<evidence type="ECO:0000313" key="2">
    <source>
        <dbReference type="WBParaSite" id="GPUH_0001354401-mRNA-1"/>
    </source>
</evidence>
<accession>A0A183DXT8</accession>
<reference evidence="2" key="1">
    <citation type="submission" date="2016-06" db="UniProtKB">
        <authorList>
            <consortium name="WormBaseParasite"/>
        </authorList>
    </citation>
    <scope>IDENTIFICATION</scope>
</reference>
<protein>
    <submittedName>
        <fullName evidence="2">BTB domain-containing protein</fullName>
    </submittedName>
</protein>
<feature type="compositionally biased region" description="Acidic residues" evidence="1">
    <location>
        <begin position="140"/>
        <end position="153"/>
    </location>
</feature>